<organism evidence="1">
    <name type="scientific">marine sediment metagenome</name>
    <dbReference type="NCBI Taxonomy" id="412755"/>
    <lineage>
        <taxon>unclassified sequences</taxon>
        <taxon>metagenomes</taxon>
        <taxon>ecological metagenomes</taxon>
    </lineage>
</organism>
<dbReference type="AlphaFoldDB" id="A0A0F9P544"/>
<proteinExistence type="predicted"/>
<dbReference type="EMBL" id="LAZR01005913">
    <property type="protein sequence ID" value="KKM96180.1"/>
    <property type="molecule type" value="Genomic_DNA"/>
</dbReference>
<protein>
    <submittedName>
        <fullName evidence="1">Uncharacterized protein</fullName>
    </submittedName>
</protein>
<reference evidence="1" key="1">
    <citation type="journal article" date="2015" name="Nature">
        <title>Complex archaea that bridge the gap between prokaryotes and eukaryotes.</title>
        <authorList>
            <person name="Spang A."/>
            <person name="Saw J.H."/>
            <person name="Jorgensen S.L."/>
            <person name="Zaremba-Niedzwiedzka K."/>
            <person name="Martijn J."/>
            <person name="Lind A.E."/>
            <person name="van Eijk R."/>
            <person name="Schleper C."/>
            <person name="Guy L."/>
            <person name="Ettema T.J."/>
        </authorList>
    </citation>
    <scope>NUCLEOTIDE SEQUENCE</scope>
</reference>
<comment type="caution">
    <text evidence="1">The sequence shown here is derived from an EMBL/GenBank/DDBJ whole genome shotgun (WGS) entry which is preliminary data.</text>
</comment>
<gene>
    <name evidence="1" type="ORF">LCGC14_1180670</name>
</gene>
<feature type="non-terminal residue" evidence="1">
    <location>
        <position position="33"/>
    </location>
</feature>
<sequence>MADKIEMLAEVEAGGNVQLSHGQSLQIKQNARR</sequence>
<name>A0A0F9P544_9ZZZZ</name>
<evidence type="ECO:0000313" key="1">
    <source>
        <dbReference type="EMBL" id="KKM96180.1"/>
    </source>
</evidence>
<accession>A0A0F9P544</accession>